<accession>A0A2U1IZA7</accession>
<evidence type="ECO:0000256" key="1">
    <source>
        <dbReference type="ARBA" id="ARBA00009884"/>
    </source>
</evidence>
<evidence type="ECO:0008006" key="4">
    <source>
        <dbReference type="Google" id="ProtNLM"/>
    </source>
</evidence>
<reference evidence="2 3" key="1">
    <citation type="journal article" date="2018" name="MBio">
        <title>Comparative Genomics Reveals the Core Gene Toolbox for the Fungus-Insect Symbiosis.</title>
        <authorList>
            <person name="Wang Y."/>
            <person name="Stata M."/>
            <person name="Wang W."/>
            <person name="Stajich J.E."/>
            <person name="White M.M."/>
            <person name="Moncalvo J.M."/>
        </authorList>
    </citation>
    <scope>NUCLEOTIDE SEQUENCE [LARGE SCALE GENOMIC DNA]</scope>
    <source>
        <strain evidence="2 3">AUS-126-30</strain>
    </source>
</reference>
<dbReference type="Gene3D" id="1.25.40.60">
    <property type="match status" value="1"/>
</dbReference>
<comment type="similarity">
    <text evidence="1">Belongs to the STXBP/unc-18/SEC1 family.</text>
</comment>
<dbReference type="InterPro" id="IPR001619">
    <property type="entry name" value="Sec1-like"/>
</dbReference>
<dbReference type="PANTHER" id="PTHR11679">
    <property type="entry name" value="VESICLE PROTEIN SORTING-ASSOCIATED"/>
    <property type="match status" value="1"/>
</dbReference>
<dbReference type="SUPFAM" id="SSF56815">
    <property type="entry name" value="Sec1/munc18-like (SM) proteins"/>
    <property type="match status" value="1"/>
</dbReference>
<dbReference type="InterPro" id="IPR043127">
    <property type="entry name" value="Sec-1-like_dom3a"/>
</dbReference>
<dbReference type="InterPro" id="IPR036045">
    <property type="entry name" value="Sec1-like_sf"/>
</dbReference>
<dbReference type="Gene3D" id="3.40.50.2060">
    <property type="match status" value="1"/>
</dbReference>
<dbReference type="PIRSF" id="PIRSF005715">
    <property type="entry name" value="VPS45_Sec1"/>
    <property type="match status" value="1"/>
</dbReference>
<organism evidence="2 3">
    <name type="scientific">Smittium angustum</name>
    <dbReference type="NCBI Taxonomy" id="133377"/>
    <lineage>
        <taxon>Eukaryota</taxon>
        <taxon>Fungi</taxon>
        <taxon>Fungi incertae sedis</taxon>
        <taxon>Zoopagomycota</taxon>
        <taxon>Kickxellomycotina</taxon>
        <taxon>Harpellomycetes</taxon>
        <taxon>Harpellales</taxon>
        <taxon>Legeriomycetaceae</taxon>
        <taxon>Smittium</taxon>
    </lineage>
</organism>
<dbReference type="EMBL" id="MBFU01000586">
    <property type="protein sequence ID" value="PVZ98138.1"/>
    <property type="molecule type" value="Genomic_DNA"/>
</dbReference>
<proteinExistence type="inferred from homology"/>
<evidence type="ECO:0000313" key="3">
    <source>
        <dbReference type="Proteomes" id="UP000245591"/>
    </source>
</evidence>
<evidence type="ECO:0000313" key="2">
    <source>
        <dbReference type="EMBL" id="PVZ98138.1"/>
    </source>
</evidence>
<dbReference type="InterPro" id="IPR043154">
    <property type="entry name" value="Sec-1-like_dom1"/>
</dbReference>
<protein>
    <recommendedName>
        <fullName evidence="4">Sec1-like protein</fullName>
    </recommendedName>
</protein>
<dbReference type="Gene3D" id="3.40.50.1910">
    <property type="match status" value="1"/>
</dbReference>
<dbReference type="InterPro" id="IPR027482">
    <property type="entry name" value="Sec1-like_dom2"/>
</dbReference>
<dbReference type="Pfam" id="PF00995">
    <property type="entry name" value="Sec1"/>
    <property type="match status" value="1"/>
</dbReference>
<sequence>MATVDLTSIKYLLKNKILESIRAVKPPGKWKVVVVDKQSLKLISSVLKLYDILEEDVSLVETITKSRQPYTDKEAIYFLTPTKESVSRFIDDFTKKGPGWNKGAMYAGAHLFFTGALDDAMFTRLATSKPAKYIKSIKELFIQFNAYESKVFLTTPSAYPFYNMYSPNANESRDRDIAATVDRLVCVLATLNSNPYVRYYNPQTYCPRYEKLAKSKTQQKFLDDTQNLLDGNQIQHSKNVPIAPSIAKKMAEAFQTKYKDFVKNDPENIALNSSDRQDVIIFLDRSVDMYSPLLHEFTYQAMVNDLLDLEQGKKYKQVYFTKNDQELEQDVVLDEEIDKMWAKYRHYHIADTIDDISKSFKQLVGENKILSTVGKSDAKTTLSQMKKILESIPEFQELQDTYSTHINLTKMCMSIFDSFGLSEIGSIEQDLVTGVTPDGDRITDDIDADLIRVLANHEMEETDRIRLLMIYLVAKDGIKDIDRRRLQEVLECMNIDDKRGLLNMNLLNVRTDRNEGEVDRTSSELYKWPKYIENEKAKFDLSRFVPAMHFIIESQVNKDLDENLFPWLGEKPSTEEKVTPIHLMGSLRSTKKEWKNQSPTNQNGNIIIFMVGGVTYSEIRTIYKLSKKLKKNIYIGSTHITTPRDFLEDLKTLRRKIDQPKIPIISSNIIRSSIIPIHDFSLLGPKLKASPRGFRSQTPI</sequence>
<name>A0A2U1IZA7_SMIAN</name>
<dbReference type="Gene3D" id="3.90.830.10">
    <property type="entry name" value="Syntaxin Binding Protein 1, Chain A, domain 2"/>
    <property type="match status" value="1"/>
</dbReference>
<comment type="caution">
    <text evidence="2">The sequence shown here is derived from an EMBL/GenBank/DDBJ whole genome shotgun (WGS) entry which is preliminary data.</text>
</comment>
<gene>
    <name evidence="2" type="ORF">BB558_005888</name>
</gene>
<dbReference type="Proteomes" id="UP000245591">
    <property type="component" value="Unassembled WGS sequence"/>
</dbReference>
<dbReference type="GO" id="GO:0016192">
    <property type="term" value="P:vesicle-mediated transport"/>
    <property type="evidence" value="ECO:0007669"/>
    <property type="project" value="InterPro"/>
</dbReference>
<keyword evidence="3" id="KW-1185">Reference proteome</keyword>
<dbReference type="AlphaFoldDB" id="A0A2U1IZA7"/>